<reference evidence="2" key="1">
    <citation type="submission" date="2022-03" db="EMBL/GenBank/DDBJ databases">
        <authorList>
            <person name="Martin H S."/>
        </authorList>
    </citation>
    <scope>NUCLEOTIDE SEQUENCE</scope>
</reference>
<keyword evidence="3" id="KW-1185">Reference proteome</keyword>
<dbReference type="EMBL" id="OW152819">
    <property type="protein sequence ID" value="CAH2074255.1"/>
    <property type="molecule type" value="Genomic_DNA"/>
</dbReference>
<evidence type="ECO:0000313" key="3">
    <source>
        <dbReference type="Proteomes" id="UP000837857"/>
    </source>
</evidence>
<feature type="non-terminal residue" evidence="2">
    <location>
        <position position="81"/>
    </location>
</feature>
<organism evidence="2 3">
    <name type="scientific">Iphiclides podalirius</name>
    <name type="common">scarce swallowtail</name>
    <dbReference type="NCBI Taxonomy" id="110791"/>
    <lineage>
        <taxon>Eukaryota</taxon>
        <taxon>Metazoa</taxon>
        <taxon>Ecdysozoa</taxon>
        <taxon>Arthropoda</taxon>
        <taxon>Hexapoda</taxon>
        <taxon>Insecta</taxon>
        <taxon>Pterygota</taxon>
        <taxon>Neoptera</taxon>
        <taxon>Endopterygota</taxon>
        <taxon>Lepidoptera</taxon>
        <taxon>Glossata</taxon>
        <taxon>Ditrysia</taxon>
        <taxon>Papilionoidea</taxon>
        <taxon>Papilionidae</taxon>
        <taxon>Papilioninae</taxon>
        <taxon>Iphiclides</taxon>
    </lineage>
</organism>
<name>A0ABN8J1I9_9NEOP</name>
<dbReference type="Proteomes" id="UP000837857">
    <property type="component" value="Chromosome 7"/>
</dbReference>
<accession>A0ABN8J1I9</accession>
<proteinExistence type="predicted"/>
<evidence type="ECO:0000313" key="2">
    <source>
        <dbReference type="EMBL" id="CAH2074255.1"/>
    </source>
</evidence>
<sequence>MPAPLIRRSINEGARFFVDLKETNTPFEAPLEIRTHRSDFAGEGGRVSLAARNEAEKQVTGRRRRTSAPSTRPVNVRWPDN</sequence>
<feature type="region of interest" description="Disordered" evidence="1">
    <location>
        <begin position="48"/>
        <end position="81"/>
    </location>
</feature>
<evidence type="ECO:0000256" key="1">
    <source>
        <dbReference type="SAM" id="MobiDB-lite"/>
    </source>
</evidence>
<protein>
    <submittedName>
        <fullName evidence="2">Uncharacterized protein</fullName>
    </submittedName>
</protein>
<gene>
    <name evidence="2" type="ORF">IPOD504_LOCUS15991</name>
</gene>